<dbReference type="eggNOG" id="COG3743">
    <property type="taxonomic scope" value="Bacteria"/>
</dbReference>
<evidence type="ECO:0000256" key="3">
    <source>
        <dbReference type="ARBA" id="ARBA00022475"/>
    </source>
</evidence>
<keyword evidence="6 7" id="KW-0472">Membrane</keyword>
<dbReference type="Gene3D" id="1.10.150.20">
    <property type="entry name" value="5' to 3' exonuclease, C-terminal subdomain"/>
    <property type="match status" value="1"/>
</dbReference>
<dbReference type="OrthoDB" id="9806499at2"/>
<evidence type="ECO:0000256" key="6">
    <source>
        <dbReference type="ARBA" id="ARBA00023136"/>
    </source>
</evidence>
<organism evidence="8 9">
    <name type="scientific">Leeuwenhoekiella blandensis (strain CECT 7118 / CCUG 51940 / KCTC 22103 / MED217)</name>
    <name type="common">Flavobacterium sp. (strain MED217)</name>
    <dbReference type="NCBI Taxonomy" id="398720"/>
    <lineage>
        <taxon>Bacteria</taxon>
        <taxon>Pseudomonadati</taxon>
        <taxon>Bacteroidota</taxon>
        <taxon>Flavobacteriia</taxon>
        <taxon>Flavobacteriales</taxon>
        <taxon>Flavobacteriaceae</taxon>
        <taxon>Leeuwenhoekiella</taxon>
    </lineage>
</organism>
<accession>A3XHU5</accession>
<dbReference type="Pfam" id="PF03916">
    <property type="entry name" value="NrfD"/>
    <property type="match status" value="1"/>
</dbReference>
<comment type="subcellular location">
    <subcellularLocation>
        <location evidence="1">Cell membrane</location>
        <topology evidence="1">Multi-pass membrane protein</topology>
    </subcellularLocation>
</comment>
<protein>
    <submittedName>
        <fullName evidence="8">Molybdopterin oxidoredutase membrane subunit</fullName>
    </submittedName>
</protein>
<dbReference type="InterPro" id="IPR005614">
    <property type="entry name" value="NrfD-like"/>
</dbReference>
<dbReference type="HOGENOM" id="CLU_021295_1_0_10"/>
<dbReference type="Proteomes" id="UP000001601">
    <property type="component" value="Unassembled WGS sequence"/>
</dbReference>
<dbReference type="GO" id="GO:0005886">
    <property type="term" value="C:plasma membrane"/>
    <property type="evidence" value="ECO:0007669"/>
    <property type="project" value="UniProtKB-SubCell"/>
</dbReference>
<evidence type="ECO:0000313" key="9">
    <source>
        <dbReference type="Proteomes" id="UP000001601"/>
    </source>
</evidence>
<feature type="transmembrane region" description="Helical" evidence="7">
    <location>
        <begin position="344"/>
        <end position="364"/>
    </location>
</feature>
<dbReference type="EMBL" id="AANC01000001">
    <property type="protein sequence ID" value="EAQ51148.1"/>
    <property type="molecule type" value="Genomic_DNA"/>
</dbReference>
<evidence type="ECO:0000313" key="8">
    <source>
        <dbReference type="EMBL" id="EAQ51148.1"/>
    </source>
</evidence>
<feature type="transmembrane region" description="Helical" evidence="7">
    <location>
        <begin position="303"/>
        <end position="324"/>
    </location>
</feature>
<feature type="transmembrane region" description="Helical" evidence="7">
    <location>
        <begin position="262"/>
        <end position="282"/>
    </location>
</feature>
<dbReference type="STRING" id="398720.MED217_16435"/>
<comment type="similarity">
    <text evidence="2">Belongs to the NrfD family.</text>
</comment>
<gene>
    <name evidence="8" type="ORF">MED217_16435</name>
</gene>
<dbReference type="RefSeq" id="WP_009781627.1">
    <property type="nucleotide sequence ID" value="NZ_CH672395.1"/>
</dbReference>
<dbReference type="PANTHER" id="PTHR43044:SF2">
    <property type="entry name" value="POLYSULPHIDE REDUCTASE NRFD"/>
    <property type="match status" value="1"/>
</dbReference>
<keyword evidence="3" id="KW-1003">Cell membrane</keyword>
<evidence type="ECO:0000256" key="5">
    <source>
        <dbReference type="ARBA" id="ARBA00022989"/>
    </source>
</evidence>
<feature type="transmembrane region" description="Helical" evidence="7">
    <location>
        <begin position="408"/>
        <end position="433"/>
    </location>
</feature>
<keyword evidence="4 7" id="KW-0812">Transmembrane</keyword>
<feature type="transmembrane region" description="Helical" evidence="7">
    <location>
        <begin position="83"/>
        <end position="103"/>
    </location>
</feature>
<feature type="transmembrane region" description="Helical" evidence="7">
    <location>
        <begin position="161"/>
        <end position="183"/>
    </location>
</feature>
<comment type="caution">
    <text evidence="8">The sequence shown here is derived from an EMBL/GenBank/DDBJ whole genome shotgun (WGS) entry which is preliminary data.</text>
</comment>
<keyword evidence="5 7" id="KW-1133">Transmembrane helix</keyword>
<reference evidence="8 9" key="1">
    <citation type="journal article" date="2007" name="Nature">
        <title>Light stimulates growth of proteorhodopsin-containing marine Flavobacteria.</title>
        <authorList>
            <person name="Gomez-Consarnau L."/>
            <person name="Gonzalez J.M."/>
            <person name="Coll-Llado M."/>
            <person name="Gourdon P."/>
            <person name="Pascher T."/>
            <person name="Neutze R."/>
            <person name="Pedros-Alio C."/>
            <person name="Pinhassi J."/>
        </authorList>
    </citation>
    <scope>NUCLEOTIDE SEQUENCE [LARGE SCALE GENOMIC DNA]</scope>
    <source>
        <strain evidence="8 9">MED217</strain>
    </source>
</reference>
<feature type="transmembrane region" description="Helical" evidence="7">
    <location>
        <begin position="371"/>
        <end position="388"/>
    </location>
</feature>
<sequence>MSSHYEAPIREPLILGEKSYHDISVDVGAPILGKANKSWWICFSIALIAFLWGLGCIVYTVSTGIGVWGLNKTIGWAWDITNFVWWVGIGHAGTLISAVLLLFRQKWRMAINRSAEAMTIFAVVQAGLFPIIHMGRPWLAYWVVPIPNQFGSLWVNFNSPLLWDVFAISTYLSVSLVFWWTGLLPDFAMIRDRTKSPFQQKIYGILSFGWSGRAKDWQRFEEVSLVLAGLATPLVLSVHTIVSFDFATSVVPGWHSTIFPPYFVAGAIFSGFAMVQTLLLVMRKVVNLENYITIVHIEFMNKVILLTGGIVTVAYLTEYFIGWYSGVPYENYTYLSFGAATGPYWWAFWALIICNLIVPLTLWVKKWRRNILWTFIVALVINIGMWFERFDIIVICLSKDRLASTWTMFSPTFVDIGVFVGTIGFFFVLFLLYARTFPVIAQAEVKSILKSSGERYKRIRESGEDLAGTATDERTSNYAARPESLASASNADATYHQSTVNADALVDTETKKAEIDLMLAKIGKYDPATQTADDLKKISGVGPVLEQKLHQLGIYTYDQVSKMTKTEYDLLDEIIDAFPGRAERDDWAGQAQNLKQ</sequence>
<name>A3XHU5_LEEBM</name>
<feature type="transmembrane region" description="Helical" evidence="7">
    <location>
        <begin position="223"/>
        <end position="242"/>
    </location>
</feature>
<evidence type="ECO:0000256" key="1">
    <source>
        <dbReference type="ARBA" id="ARBA00004651"/>
    </source>
</evidence>
<feature type="transmembrane region" description="Helical" evidence="7">
    <location>
        <begin position="39"/>
        <end position="63"/>
    </location>
</feature>
<dbReference type="eggNOG" id="COG5557">
    <property type="taxonomic scope" value="Bacteria"/>
</dbReference>
<evidence type="ECO:0000256" key="7">
    <source>
        <dbReference type="SAM" id="Phobius"/>
    </source>
</evidence>
<evidence type="ECO:0000256" key="4">
    <source>
        <dbReference type="ARBA" id="ARBA00022692"/>
    </source>
</evidence>
<feature type="transmembrane region" description="Helical" evidence="7">
    <location>
        <begin position="115"/>
        <end position="135"/>
    </location>
</feature>
<dbReference type="PANTHER" id="PTHR43044">
    <property type="match status" value="1"/>
</dbReference>
<dbReference type="AlphaFoldDB" id="A3XHU5"/>
<proteinExistence type="inferred from homology"/>
<evidence type="ECO:0000256" key="2">
    <source>
        <dbReference type="ARBA" id="ARBA00008929"/>
    </source>
</evidence>
<keyword evidence="9" id="KW-1185">Reference proteome</keyword>